<evidence type="ECO:0000256" key="1">
    <source>
        <dbReference type="SAM" id="MobiDB-lite"/>
    </source>
</evidence>
<dbReference type="InterPro" id="IPR001611">
    <property type="entry name" value="Leu-rich_rpt"/>
</dbReference>
<dbReference type="SMART" id="SM00368">
    <property type="entry name" value="LRR_RI"/>
    <property type="match status" value="13"/>
</dbReference>
<feature type="region of interest" description="Disordered" evidence="1">
    <location>
        <begin position="386"/>
        <end position="409"/>
    </location>
</feature>
<dbReference type="SUPFAM" id="SSF52047">
    <property type="entry name" value="RNI-like"/>
    <property type="match status" value="2"/>
</dbReference>
<dbReference type="PANTHER" id="PTHR24114:SF2">
    <property type="entry name" value="F-BOX DOMAIN-CONTAINING PROTEIN-RELATED"/>
    <property type="match status" value="1"/>
</dbReference>
<dbReference type="Gene3D" id="3.80.10.10">
    <property type="entry name" value="Ribonuclease Inhibitor"/>
    <property type="match status" value="4"/>
</dbReference>
<dbReference type="InterPro" id="IPR052394">
    <property type="entry name" value="LRR-containing"/>
</dbReference>
<dbReference type="Pfam" id="PF13516">
    <property type="entry name" value="LRR_6"/>
    <property type="match status" value="9"/>
</dbReference>
<name>A0A7S3UYT4_9STRA</name>
<dbReference type="EMBL" id="HBIN01015095">
    <property type="protein sequence ID" value="CAE0441325.1"/>
    <property type="molecule type" value="Transcribed_RNA"/>
</dbReference>
<organism evidence="2">
    <name type="scientific">Aplanochytrium stocchinoi</name>
    <dbReference type="NCBI Taxonomy" id="215587"/>
    <lineage>
        <taxon>Eukaryota</taxon>
        <taxon>Sar</taxon>
        <taxon>Stramenopiles</taxon>
        <taxon>Bigyra</taxon>
        <taxon>Labyrinthulomycetes</taxon>
        <taxon>Thraustochytrida</taxon>
        <taxon>Thraustochytriidae</taxon>
        <taxon>Aplanochytrium</taxon>
    </lineage>
</organism>
<proteinExistence type="predicted"/>
<reference evidence="2" key="1">
    <citation type="submission" date="2021-01" db="EMBL/GenBank/DDBJ databases">
        <authorList>
            <person name="Corre E."/>
            <person name="Pelletier E."/>
            <person name="Niang G."/>
            <person name="Scheremetjew M."/>
            <person name="Finn R."/>
            <person name="Kale V."/>
            <person name="Holt S."/>
            <person name="Cochrane G."/>
            <person name="Meng A."/>
            <person name="Brown T."/>
            <person name="Cohen L."/>
        </authorList>
    </citation>
    <scope>NUCLEOTIDE SEQUENCE</scope>
    <source>
        <strain evidence="2">GSBS06</strain>
    </source>
</reference>
<dbReference type="InterPro" id="IPR032675">
    <property type="entry name" value="LRR_dom_sf"/>
</dbReference>
<gene>
    <name evidence="2" type="ORF">ASTO00021_LOCUS11456</name>
</gene>
<evidence type="ECO:0000313" key="2">
    <source>
        <dbReference type="EMBL" id="CAE0441325.1"/>
    </source>
</evidence>
<feature type="compositionally biased region" description="Low complexity" evidence="1">
    <location>
        <begin position="386"/>
        <end position="397"/>
    </location>
</feature>
<dbReference type="PROSITE" id="PS51450">
    <property type="entry name" value="LRR"/>
    <property type="match status" value="1"/>
</dbReference>
<sequence>MLTMDPISDNAYALFSNPDFVSVLDECSAQLEKNSGEVQFSGELIGDVGAEAIVSGIIGDDRCKELNLEMNEIGDHGCVAIAKLLLENKSLECLNLNNNQIGPRGARRIAEVLSVSECKLKVLEFEQNDFKTIGAREIAVSLQKNESLEILCLNWNRIKSAGKIFAKSLRVNTTLRILSLGYCEIDDATFCTFGLALAVNKTLEELSLPWNRVGDVGAAAMAIAIGCNNTLQVLNLFGNAISDTGGETLLKSLDGNKSLKQLILVENEISEPLMNRIENRMMRNYSYTKSVKDGRGGIGGIRSTYSHHEKNDDITESDIASRTASFLSYQSFTGEPKYGRPRNSSYHFYPGKYGSLEKVYEQQIMERKYTGEAEWETASFASKSTTKSNASTASAKSRASHNSYKSGKTYNSEATSEFKLRKYTGESKDFNNSSFVTIETKATAKRKSIVDDPLTFSAEDERVDLHGRKLGELALSFSFIGSNCREIDLELNEVGDKECIQIGKLLGRNKKLERLNLKNNLIGKKGAQHLAKCLKKNTSLRVLQLQQNELGPEGVTEIANALRLNNALEGLFLDWNTVNKNVTQSLGASLRRNATLRILHMGYCDINDESTMALAQMLEVNESLTELSLPWNNIGNKGAKNLAESLKKNKALISLVLSGNSITNKGGHSFNLAFGPGANQTLLDLELDGNEVTEQVLTKIQKNLIKNANKKKPTASDLMQM</sequence>
<dbReference type="AlphaFoldDB" id="A0A7S3UYT4"/>
<accession>A0A7S3UYT4</accession>
<dbReference type="PANTHER" id="PTHR24114">
    <property type="entry name" value="LEUCINE RICH REPEAT FAMILY PROTEIN"/>
    <property type="match status" value="1"/>
</dbReference>
<protein>
    <submittedName>
        <fullName evidence="2">Uncharacterized protein</fullName>
    </submittedName>
</protein>